<evidence type="ECO:0000256" key="2">
    <source>
        <dbReference type="SAM" id="MobiDB-lite"/>
    </source>
</evidence>
<evidence type="ECO:0000313" key="4">
    <source>
        <dbReference type="Proteomes" id="UP000319852"/>
    </source>
</evidence>
<feature type="compositionally biased region" description="Low complexity" evidence="2">
    <location>
        <begin position="519"/>
        <end position="531"/>
    </location>
</feature>
<feature type="region of interest" description="Disordered" evidence="2">
    <location>
        <begin position="329"/>
        <end position="354"/>
    </location>
</feature>
<reference evidence="3 4" key="1">
    <citation type="submission" date="2019-02" db="EMBL/GenBank/DDBJ databases">
        <title>Deep-cultivation of Planctomycetes and their phenomic and genomic characterization uncovers novel biology.</title>
        <authorList>
            <person name="Wiegand S."/>
            <person name="Jogler M."/>
            <person name="Boedeker C."/>
            <person name="Pinto D."/>
            <person name="Vollmers J."/>
            <person name="Rivas-Marin E."/>
            <person name="Kohn T."/>
            <person name="Peeters S.H."/>
            <person name="Heuer A."/>
            <person name="Rast P."/>
            <person name="Oberbeckmann S."/>
            <person name="Bunk B."/>
            <person name="Jeske O."/>
            <person name="Meyerdierks A."/>
            <person name="Storesund J.E."/>
            <person name="Kallscheuer N."/>
            <person name="Luecker S."/>
            <person name="Lage O.M."/>
            <person name="Pohl T."/>
            <person name="Merkel B.J."/>
            <person name="Hornburger P."/>
            <person name="Mueller R.-W."/>
            <person name="Bruemmer F."/>
            <person name="Labrenz M."/>
            <person name="Spormann A.M."/>
            <person name="Op den Camp H."/>
            <person name="Overmann J."/>
            <person name="Amann R."/>
            <person name="Jetten M.S.M."/>
            <person name="Mascher T."/>
            <person name="Medema M.H."/>
            <person name="Devos D.P."/>
            <person name="Kaster A.-K."/>
            <person name="Ovreas L."/>
            <person name="Rohde M."/>
            <person name="Galperin M.Y."/>
            <person name="Jogler C."/>
        </authorList>
    </citation>
    <scope>NUCLEOTIDE SEQUENCE [LARGE SCALE GENOMIC DNA]</scope>
    <source>
        <strain evidence="3 4">HG15A2</strain>
    </source>
</reference>
<feature type="coiled-coil region" evidence="1">
    <location>
        <begin position="80"/>
        <end position="170"/>
    </location>
</feature>
<proteinExistence type="predicted"/>
<gene>
    <name evidence="3" type="ORF">HG15A2_31950</name>
</gene>
<dbReference type="Proteomes" id="UP000319852">
    <property type="component" value="Chromosome"/>
</dbReference>
<evidence type="ECO:0000256" key="1">
    <source>
        <dbReference type="SAM" id="Coils"/>
    </source>
</evidence>
<feature type="compositionally biased region" description="Gly residues" evidence="2">
    <location>
        <begin position="420"/>
        <end position="438"/>
    </location>
</feature>
<accession>A0A517MYB1</accession>
<dbReference type="EMBL" id="CP036263">
    <property type="protein sequence ID" value="QDS99864.1"/>
    <property type="molecule type" value="Genomic_DNA"/>
</dbReference>
<dbReference type="KEGG" id="amob:HG15A2_31950"/>
<feature type="compositionally biased region" description="Gly residues" evidence="2">
    <location>
        <begin position="463"/>
        <end position="477"/>
    </location>
</feature>
<name>A0A517MYB1_9BACT</name>
<feature type="region of interest" description="Disordered" evidence="2">
    <location>
        <begin position="370"/>
        <end position="561"/>
    </location>
</feature>
<keyword evidence="1" id="KW-0175">Coiled coil</keyword>
<keyword evidence="4" id="KW-1185">Reference proteome</keyword>
<feature type="compositionally biased region" description="Low complexity" evidence="2">
    <location>
        <begin position="403"/>
        <end position="419"/>
    </location>
</feature>
<dbReference type="RefSeq" id="WP_145061022.1">
    <property type="nucleotide sequence ID" value="NZ_CP036263.1"/>
</dbReference>
<sequence length="673" mass="69231">MSRAVRDNSKAVSLFPFLAVLLCTMGALLVLLVVLAEQASRVAKEGATQSATDSTANVAAAAAPSKAKTSGELDSKIAELQLLRKLRDEQARQSRELSQRVANERAQLAHLEEHARRLEHIVAELYINNGQLKAAEGDLTVDSEQAKSELARLQQLIEETSDQVEEMQGEAKRPKTYAILPYRGPNGTFRPPVFIECLEEAIVVQPGGIELTEKDFVKPLRPGNALAAALRATQAHYNKEAAATGQEPLDPYPLLIVRPSGRNAYRQALAALKVADISFGYEFIAEGKQLEFPAVEPRLANTQSHAVEFARIQQERLAKAAPRRFARVAVGRGGGTGGGYGSGPGSGGQHYRGQNYANIDYGGTGNGGASDRYGESASADGLSTSVASESDNRFGSGQGSGSNAGSSGPNFPGSGSASSGSGGTGGGGVAGDGAGNPGESGTSGDPNAQGQNQAGDSSEAGESGRGGSGDGTGGSPGGSQASGSTADQGAAGGSSSKGSAGGSAGSEQASGGAGGGQPSPGQSGQQAGSTQTFSNTPQAESAAGERGADWALKKSRQTSMAMRRPIAVVVSREGFELLSGDGRRSSGPSGFVSFDQPTGRVLDEFAVQLQRRTKEWGLAGRSMHWKPVLMLNVDPDAQRQADNLARLLSGSGVDIRSSTVARTSSEGTPRVTR</sequence>
<evidence type="ECO:0000313" key="3">
    <source>
        <dbReference type="EMBL" id="QDS99864.1"/>
    </source>
</evidence>
<feature type="compositionally biased region" description="Low complexity" evidence="2">
    <location>
        <begin position="478"/>
        <end position="498"/>
    </location>
</feature>
<organism evidence="3 4">
    <name type="scientific">Adhaeretor mobilis</name>
    <dbReference type="NCBI Taxonomy" id="1930276"/>
    <lineage>
        <taxon>Bacteria</taxon>
        <taxon>Pseudomonadati</taxon>
        <taxon>Planctomycetota</taxon>
        <taxon>Planctomycetia</taxon>
        <taxon>Pirellulales</taxon>
        <taxon>Lacipirellulaceae</taxon>
        <taxon>Adhaeretor</taxon>
    </lineage>
</organism>
<feature type="compositionally biased region" description="Polar residues" evidence="2">
    <location>
        <begin position="439"/>
        <end position="452"/>
    </location>
</feature>
<dbReference type="OrthoDB" id="233190at2"/>
<feature type="compositionally biased region" description="Gly residues" evidence="2">
    <location>
        <begin position="331"/>
        <end position="350"/>
    </location>
</feature>
<dbReference type="AlphaFoldDB" id="A0A517MYB1"/>
<protein>
    <submittedName>
        <fullName evidence="3">Uncharacterized protein</fullName>
    </submittedName>
</protein>